<accession>A0A225SR15</accession>
<dbReference type="Proteomes" id="UP000214747">
    <property type="component" value="Unassembled WGS sequence"/>
</dbReference>
<comment type="caution">
    <text evidence="1">The sequence shown here is derived from an EMBL/GenBank/DDBJ whole genome shotgun (WGS) entry which is preliminary data.</text>
</comment>
<protein>
    <submittedName>
        <fullName evidence="1">Uncharacterized protein</fullName>
    </submittedName>
</protein>
<reference evidence="1 2" key="1">
    <citation type="journal article" date="2010" name="Int. J. Syst. Evol. Microbiol.">
        <title>Reclassification of Herbaspirillum putei as a later heterotypic synonym of Herbaspirillum huttiense, with the description of H. huttiense subsp. huttiense subsp. nov. and H. huttiense subsp. putei subsp. nov., comb. nov., and description of Herbaspirillum aquaticum sp. nov.</title>
        <authorList>
            <person name="Dobritsa A.P."/>
            <person name="Reddy M.C."/>
            <person name="Samadpour M."/>
        </authorList>
    </citation>
    <scope>NUCLEOTIDE SEQUENCE [LARGE SCALE GENOMIC DNA]</scope>
    <source>
        <strain evidence="1 2">IEH 4430</strain>
    </source>
</reference>
<evidence type="ECO:0000313" key="2">
    <source>
        <dbReference type="Proteomes" id="UP000214747"/>
    </source>
</evidence>
<proteinExistence type="predicted"/>
<dbReference type="AlphaFoldDB" id="A0A225SR15"/>
<dbReference type="EMBL" id="NJGV01000016">
    <property type="protein sequence ID" value="OWY33592.1"/>
    <property type="molecule type" value="Genomic_DNA"/>
</dbReference>
<gene>
    <name evidence="1" type="ORF">CEJ45_15870</name>
</gene>
<evidence type="ECO:0000313" key="1">
    <source>
        <dbReference type="EMBL" id="OWY33592.1"/>
    </source>
</evidence>
<keyword evidence="2" id="KW-1185">Reference proteome</keyword>
<dbReference type="RefSeq" id="WP_077236028.1">
    <property type="nucleotide sequence ID" value="NZ_NJGV01000016.1"/>
</dbReference>
<name>A0A225SR15_9BURK</name>
<sequence length="107" mass="12137">MSAKYIKQEMERQLESARDAVVDEVSFINFLNVLSADWFAETELHAALLPSPYSSGVLGWKNGNIGAFLNASVRWVENSRNGPHFYEVSINPWRKVADILLMGKTYE</sequence>
<organism evidence="1 2">
    <name type="scientific">Herbaspirillum aquaticum</name>
    <dbReference type="NCBI Taxonomy" id="568783"/>
    <lineage>
        <taxon>Bacteria</taxon>
        <taxon>Pseudomonadati</taxon>
        <taxon>Pseudomonadota</taxon>
        <taxon>Betaproteobacteria</taxon>
        <taxon>Burkholderiales</taxon>
        <taxon>Oxalobacteraceae</taxon>
        <taxon>Herbaspirillum</taxon>
    </lineage>
</organism>